<evidence type="ECO:0000259" key="9">
    <source>
        <dbReference type="Pfam" id="PF04101"/>
    </source>
</evidence>
<evidence type="ECO:0000256" key="2">
    <source>
        <dbReference type="ARBA" id="ARBA00012614"/>
    </source>
</evidence>
<keyword evidence="7" id="KW-0256">Endoplasmic reticulum</keyword>
<evidence type="ECO:0000313" key="11">
    <source>
        <dbReference type="Proteomes" id="UP000308768"/>
    </source>
</evidence>
<evidence type="ECO:0000256" key="5">
    <source>
        <dbReference type="ARBA" id="ARBA00032061"/>
    </source>
</evidence>
<evidence type="ECO:0000256" key="6">
    <source>
        <dbReference type="ARBA" id="ARBA00048184"/>
    </source>
</evidence>
<evidence type="ECO:0000256" key="1">
    <source>
        <dbReference type="ARBA" id="ARBA00011198"/>
    </source>
</evidence>
<comment type="similarity">
    <text evidence="7">Belongs to the glycosyltransferase 28 family.</text>
</comment>
<dbReference type="PROSITE" id="PS51257">
    <property type="entry name" value="PROKAR_LIPOPROTEIN"/>
    <property type="match status" value="1"/>
</dbReference>
<dbReference type="AlphaFoldDB" id="A0A4U0VTK5"/>
<sequence>MAPPGRPPRKLCFVTIGATASFNTLVSACFEQPFLDALSSAGYTDLLIQYGAEGRRIFDVFTMEVRVNARTRLNIEGFDFNAKGLAAEMRAAKGDGGREEGVVISHAGSGSILDALRLGVPLIVVPNPELLDNHQVELAEALAEQGYVVHGSLDDLPTALARSQTLRERQKQWPPVNSGQHRQARGLAGVMDEEMGFLD</sequence>
<dbReference type="SUPFAM" id="SSF53756">
    <property type="entry name" value="UDP-Glycosyltransferase/glycogen phosphorylase"/>
    <property type="match status" value="1"/>
</dbReference>
<dbReference type="Pfam" id="PF04101">
    <property type="entry name" value="Glyco_tran_28_C"/>
    <property type="match status" value="1"/>
</dbReference>
<comment type="catalytic activity">
    <reaction evidence="6">
        <text>an N-acetyl-alpha-D-glucosaminyl-diphospho-di-trans,poly-cis-dolichol + UDP-N-acetyl-alpha-D-glucosamine = an N,N'-diacetylchitobiosyl-diphospho-di-trans,poly-cis-dolichol + UDP + H(+)</text>
        <dbReference type="Rhea" id="RHEA:23380"/>
        <dbReference type="Rhea" id="RHEA-COMP:19507"/>
        <dbReference type="Rhea" id="RHEA-COMP:19510"/>
        <dbReference type="ChEBI" id="CHEBI:15378"/>
        <dbReference type="ChEBI" id="CHEBI:57269"/>
        <dbReference type="ChEBI" id="CHEBI:57705"/>
        <dbReference type="ChEBI" id="CHEBI:58223"/>
        <dbReference type="ChEBI" id="CHEBI:58427"/>
        <dbReference type="EC" id="2.4.1.141"/>
    </reaction>
</comment>
<feature type="region of interest" description="Disordered" evidence="8">
    <location>
        <begin position="168"/>
        <end position="188"/>
    </location>
</feature>
<gene>
    <name evidence="7" type="primary">ALG13</name>
    <name evidence="10" type="ORF">B0A49_11297</name>
</gene>
<organism evidence="10 11">
    <name type="scientific">Cryomyces minteri</name>
    <dbReference type="NCBI Taxonomy" id="331657"/>
    <lineage>
        <taxon>Eukaryota</taxon>
        <taxon>Fungi</taxon>
        <taxon>Dikarya</taxon>
        <taxon>Ascomycota</taxon>
        <taxon>Pezizomycotina</taxon>
        <taxon>Dothideomycetes</taxon>
        <taxon>Dothideomycetes incertae sedis</taxon>
        <taxon>Cryomyces</taxon>
    </lineage>
</organism>
<keyword evidence="7" id="KW-0808">Transferase</keyword>
<dbReference type="GO" id="GO:0004577">
    <property type="term" value="F:N-acetylglucosaminyldiphosphodolichol N-acetylglucosaminyltransferase activity"/>
    <property type="evidence" value="ECO:0007669"/>
    <property type="project" value="UniProtKB-EC"/>
</dbReference>
<evidence type="ECO:0000256" key="7">
    <source>
        <dbReference type="RuleBase" id="RU362128"/>
    </source>
</evidence>
<comment type="subcellular location">
    <subcellularLocation>
        <location evidence="7">Endoplasmic reticulum</location>
    </subcellularLocation>
</comment>
<evidence type="ECO:0000313" key="10">
    <source>
        <dbReference type="EMBL" id="TKA52878.1"/>
    </source>
</evidence>
<keyword evidence="11" id="KW-1185">Reference proteome</keyword>
<dbReference type="EC" id="2.4.1.141" evidence="2 7"/>
<evidence type="ECO:0000256" key="8">
    <source>
        <dbReference type="SAM" id="MobiDB-lite"/>
    </source>
</evidence>
<dbReference type="PANTHER" id="PTHR47043:SF1">
    <property type="entry name" value="UDP-N-ACETYLGLUCOSAMINE TRANSFERASE SUBUNIT ALG13"/>
    <property type="match status" value="1"/>
</dbReference>
<dbReference type="Proteomes" id="UP000308768">
    <property type="component" value="Unassembled WGS sequence"/>
</dbReference>
<comment type="subunit">
    <text evidence="1 7">Heterodimer with ALG14 to form a functional enzyme.</text>
</comment>
<feature type="domain" description="Glycosyl transferase family 28 C-terminal" evidence="9">
    <location>
        <begin position="12"/>
        <end position="169"/>
    </location>
</feature>
<dbReference type="OrthoDB" id="20273at2759"/>
<dbReference type="STRING" id="331657.A0A4U0VTK5"/>
<protein>
    <recommendedName>
        <fullName evidence="3 7">UDP-N-acetylglucosamine transferase subunit ALG13</fullName>
        <ecNumber evidence="2 7">2.4.1.141</ecNumber>
    </recommendedName>
    <alternativeName>
        <fullName evidence="5 7">Asparagine-linked glycosylation protein 13</fullName>
    </alternativeName>
</protein>
<proteinExistence type="inferred from homology"/>
<reference evidence="10 11" key="1">
    <citation type="submission" date="2017-03" db="EMBL/GenBank/DDBJ databases">
        <title>Genomes of endolithic fungi from Antarctica.</title>
        <authorList>
            <person name="Coleine C."/>
            <person name="Masonjones S."/>
            <person name="Stajich J.E."/>
        </authorList>
    </citation>
    <scope>NUCLEOTIDE SEQUENCE [LARGE SCALE GENOMIC DNA]</scope>
    <source>
        <strain evidence="10 11">CCFEE 5187</strain>
    </source>
</reference>
<comment type="function">
    <text evidence="4 7">Involved in protein N-glycosylation. Essential for the second step of the dolichol-linked oligosaccharide pathway.</text>
</comment>
<evidence type="ECO:0000256" key="4">
    <source>
        <dbReference type="ARBA" id="ARBA00024804"/>
    </source>
</evidence>
<dbReference type="GO" id="GO:0043541">
    <property type="term" value="C:UDP-N-acetylglucosamine transferase complex"/>
    <property type="evidence" value="ECO:0007669"/>
    <property type="project" value="TreeGrafter"/>
</dbReference>
<keyword evidence="7" id="KW-0328">Glycosyltransferase</keyword>
<evidence type="ECO:0000256" key="3">
    <source>
        <dbReference type="ARBA" id="ARBA00017468"/>
    </source>
</evidence>
<dbReference type="GO" id="GO:0006488">
    <property type="term" value="P:dolichol-linked oligosaccharide biosynthetic process"/>
    <property type="evidence" value="ECO:0007669"/>
    <property type="project" value="TreeGrafter"/>
</dbReference>
<comment type="caution">
    <text evidence="10">The sequence shown here is derived from an EMBL/GenBank/DDBJ whole genome shotgun (WGS) entry which is preliminary data.</text>
</comment>
<dbReference type="PANTHER" id="PTHR47043">
    <property type="entry name" value="UDP-N-ACETYLGLUCOSAMINE TRANSFERASE SUBUNIT ALG13"/>
    <property type="match status" value="1"/>
</dbReference>
<dbReference type="InterPro" id="IPR052474">
    <property type="entry name" value="UDP-GlcNAc_transferase"/>
</dbReference>
<dbReference type="InterPro" id="IPR007235">
    <property type="entry name" value="Glyco_trans_28_C"/>
</dbReference>
<dbReference type="EMBL" id="NAJN01002424">
    <property type="protein sequence ID" value="TKA52878.1"/>
    <property type="molecule type" value="Genomic_DNA"/>
</dbReference>
<accession>A0A4U0VTK5</accession>
<dbReference type="Gene3D" id="3.40.50.2000">
    <property type="entry name" value="Glycogen Phosphorylase B"/>
    <property type="match status" value="1"/>
</dbReference>
<name>A0A4U0VTK5_9PEZI</name>